<dbReference type="Gene3D" id="2.170.270.10">
    <property type="entry name" value="SET domain"/>
    <property type="match status" value="1"/>
</dbReference>
<dbReference type="OrthoDB" id="265717at2759"/>
<dbReference type="SMART" id="SM00317">
    <property type="entry name" value="SET"/>
    <property type="match status" value="1"/>
</dbReference>
<dbReference type="AlphaFoldDB" id="A0A9Q8LD93"/>
<dbReference type="EMBL" id="CP090165">
    <property type="protein sequence ID" value="UJO15288.1"/>
    <property type="molecule type" value="Genomic_DNA"/>
</dbReference>
<accession>A0A9Q8LD93</accession>
<dbReference type="GeneID" id="71988535"/>
<dbReference type="InterPro" id="IPR053185">
    <property type="entry name" value="SET_domain_protein"/>
</dbReference>
<dbReference type="PANTHER" id="PTHR47332">
    <property type="entry name" value="SET DOMAIN-CONTAINING PROTEIN 5"/>
    <property type="match status" value="1"/>
</dbReference>
<dbReference type="InterPro" id="IPR001214">
    <property type="entry name" value="SET_dom"/>
</dbReference>
<gene>
    <name evidence="2" type="ORF">CLAFUR5_08657</name>
</gene>
<reference evidence="2" key="1">
    <citation type="submission" date="2021-12" db="EMBL/GenBank/DDBJ databases">
        <authorList>
            <person name="Zaccaron A."/>
            <person name="Stergiopoulos I."/>
        </authorList>
    </citation>
    <scope>NUCLEOTIDE SEQUENCE</scope>
    <source>
        <strain evidence="2">Race5_Kim</strain>
    </source>
</reference>
<sequence>MSFDGRNFVGNAYYQLKASPLGGNGAFALKNIRAGTQILVDDPLFIINKPEPRITESDVGNAYARLDTSAKRQFDAMWAMPLPGRSRLLAAFLTNKFTMAGSHATGCFSHASRFNHSCQPNCIMGHTSQRQTQCYVFRDVAAGEELTFSYHKGATTLPTIQRRQFLWDVGIRCACILCATSDRERATSDQRRTLMCFMFFIGMKTHVADVEEHVPNIDRTSVLVRATNLGCDETWPMAAFMCLADAEGLAFGRIPWAVSTATIASLVERCKGLEGSVLPKSNKLPEVLHFWVARQRAFNRTSRGSSDWAIEKFEDLCQGAELIVAYMNFAVASGRPLMNPGGI</sequence>
<proteinExistence type="predicted"/>
<evidence type="ECO:0000313" key="2">
    <source>
        <dbReference type="EMBL" id="UJO15288.1"/>
    </source>
</evidence>
<reference evidence="2" key="2">
    <citation type="journal article" date="2022" name="Microb. Genom.">
        <title>A chromosome-scale genome assembly of the tomato pathogen Cladosporium fulvum reveals a compartmentalized genome architecture and the presence of a dispensable chromosome.</title>
        <authorList>
            <person name="Zaccaron A.Z."/>
            <person name="Chen L.H."/>
            <person name="Samaras A."/>
            <person name="Stergiopoulos I."/>
        </authorList>
    </citation>
    <scope>NUCLEOTIDE SEQUENCE</scope>
    <source>
        <strain evidence="2">Race5_Kim</strain>
    </source>
</reference>
<dbReference type="Pfam" id="PF00856">
    <property type="entry name" value="SET"/>
    <property type="match status" value="1"/>
</dbReference>
<protein>
    <recommendedName>
        <fullName evidence="1">SET domain-containing protein</fullName>
    </recommendedName>
</protein>
<dbReference type="PANTHER" id="PTHR47332:SF2">
    <property type="entry name" value="SET-6"/>
    <property type="match status" value="1"/>
</dbReference>
<keyword evidence="3" id="KW-1185">Reference proteome</keyword>
<evidence type="ECO:0000259" key="1">
    <source>
        <dbReference type="PROSITE" id="PS50280"/>
    </source>
</evidence>
<dbReference type="InterPro" id="IPR046341">
    <property type="entry name" value="SET_dom_sf"/>
</dbReference>
<organism evidence="2 3">
    <name type="scientific">Passalora fulva</name>
    <name type="common">Tomato leaf mold</name>
    <name type="synonym">Cladosporium fulvum</name>
    <dbReference type="NCBI Taxonomy" id="5499"/>
    <lineage>
        <taxon>Eukaryota</taxon>
        <taxon>Fungi</taxon>
        <taxon>Dikarya</taxon>
        <taxon>Ascomycota</taxon>
        <taxon>Pezizomycotina</taxon>
        <taxon>Dothideomycetes</taxon>
        <taxon>Dothideomycetidae</taxon>
        <taxon>Mycosphaerellales</taxon>
        <taxon>Mycosphaerellaceae</taxon>
        <taxon>Fulvia</taxon>
    </lineage>
</organism>
<dbReference type="PROSITE" id="PS50280">
    <property type="entry name" value="SET"/>
    <property type="match status" value="1"/>
</dbReference>
<dbReference type="RefSeq" id="XP_047759654.1">
    <property type="nucleotide sequence ID" value="XM_047907805.1"/>
</dbReference>
<feature type="domain" description="SET" evidence="1">
    <location>
        <begin position="12"/>
        <end position="151"/>
    </location>
</feature>
<dbReference type="CDD" id="cd20071">
    <property type="entry name" value="SET_SMYD"/>
    <property type="match status" value="1"/>
</dbReference>
<dbReference type="Proteomes" id="UP000756132">
    <property type="component" value="Chromosome 3"/>
</dbReference>
<dbReference type="SUPFAM" id="SSF82199">
    <property type="entry name" value="SET domain"/>
    <property type="match status" value="1"/>
</dbReference>
<dbReference type="KEGG" id="ffu:CLAFUR5_08657"/>
<evidence type="ECO:0000313" key="3">
    <source>
        <dbReference type="Proteomes" id="UP000756132"/>
    </source>
</evidence>
<name>A0A9Q8LD93_PASFU</name>